<dbReference type="Proteomes" id="UP000324832">
    <property type="component" value="Unassembled WGS sequence"/>
</dbReference>
<evidence type="ECO:0000313" key="2">
    <source>
        <dbReference type="Proteomes" id="UP000324832"/>
    </source>
</evidence>
<proteinExistence type="predicted"/>
<accession>A0A5E4PP86</accession>
<reference evidence="1 2" key="1">
    <citation type="submission" date="2017-07" db="EMBL/GenBank/DDBJ databases">
        <authorList>
            <person name="Talla V."/>
            <person name="Backstrom N."/>
        </authorList>
    </citation>
    <scope>NUCLEOTIDE SEQUENCE [LARGE SCALE GENOMIC DNA]</scope>
</reference>
<dbReference type="AlphaFoldDB" id="A0A5E4PP86"/>
<name>A0A5E4PP86_9NEOP</name>
<evidence type="ECO:0000313" key="1">
    <source>
        <dbReference type="EMBL" id="VVC87804.1"/>
    </source>
</evidence>
<sequence>MGLIDSEPPWTVWKLRVLFKIFFEMLRSSLKNCEDSVFMKSELLVTFDGEELDKGALNDALVNVDWIFVPTDSQSLNLCPILELSLHNILLMLLGITLVQKLVKLTIEVDFQEILL</sequence>
<keyword evidence="2" id="KW-1185">Reference proteome</keyword>
<organism evidence="1 2">
    <name type="scientific">Leptidea sinapis</name>
    <dbReference type="NCBI Taxonomy" id="189913"/>
    <lineage>
        <taxon>Eukaryota</taxon>
        <taxon>Metazoa</taxon>
        <taxon>Ecdysozoa</taxon>
        <taxon>Arthropoda</taxon>
        <taxon>Hexapoda</taxon>
        <taxon>Insecta</taxon>
        <taxon>Pterygota</taxon>
        <taxon>Neoptera</taxon>
        <taxon>Endopterygota</taxon>
        <taxon>Lepidoptera</taxon>
        <taxon>Glossata</taxon>
        <taxon>Ditrysia</taxon>
        <taxon>Papilionoidea</taxon>
        <taxon>Pieridae</taxon>
        <taxon>Dismorphiinae</taxon>
        <taxon>Leptidea</taxon>
    </lineage>
</organism>
<protein>
    <submittedName>
        <fullName evidence="1">Uncharacterized protein</fullName>
    </submittedName>
</protein>
<dbReference type="EMBL" id="FZQP02000193">
    <property type="protein sequence ID" value="VVC87804.1"/>
    <property type="molecule type" value="Genomic_DNA"/>
</dbReference>
<gene>
    <name evidence="1" type="ORF">LSINAPIS_LOCUS1329</name>
</gene>